<feature type="region of interest" description="Disordered" evidence="2">
    <location>
        <begin position="82"/>
        <end position="102"/>
    </location>
</feature>
<protein>
    <submittedName>
        <fullName evidence="3">YlbG family protein</fullName>
    </submittedName>
</protein>
<evidence type="ECO:0000256" key="1">
    <source>
        <dbReference type="ARBA" id="ARBA00022490"/>
    </source>
</evidence>
<keyword evidence="4" id="KW-1185">Reference proteome</keyword>
<dbReference type="Proteomes" id="UP001597199">
    <property type="component" value="Unassembled WGS sequence"/>
</dbReference>
<feature type="compositionally biased region" description="Acidic residues" evidence="2">
    <location>
        <begin position="85"/>
        <end position="94"/>
    </location>
</feature>
<comment type="caution">
    <text evidence="3">The sequence shown here is derived from an EMBL/GenBank/DDBJ whole genome shotgun (WGS) entry which is preliminary data.</text>
</comment>
<evidence type="ECO:0000313" key="3">
    <source>
        <dbReference type="EMBL" id="MFD1398716.1"/>
    </source>
</evidence>
<dbReference type="PIRSF" id="PIRSF031653">
    <property type="entry name" value="UCP031653"/>
    <property type="match status" value="1"/>
</dbReference>
<evidence type="ECO:0000256" key="2">
    <source>
        <dbReference type="SAM" id="MobiDB-lite"/>
    </source>
</evidence>
<dbReference type="RefSeq" id="WP_204118767.1">
    <property type="nucleotide sequence ID" value="NZ_BOLV01000007.1"/>
</dbReference>
<evidence type="ECO:0000313" key="4">
    <source>
        <dbReference type="Proteomes" id="UP001597199"/>
    </source>
</evidence>
<name>A0ABW4BFH7_9LACO</name>
<sequence length="102" mass="11709">MFTITPRQGLVVWVYSLRQSKALRHYGTIIYTSKRMKYVYLYLDQADLTETMAKLKKLRFVKAVSPSQKPFLATEYSGETSLAALEDDEDDDAPTEANHARD</sequence>
<dbReference type="Pfam" id="PF09902">
    <property type="entry name" value="DUF2129"/>
    <property type="match status" value="1"/>
</dbReference>
<proteinExistence type="predicted"/>
<accession>A0ABW4BFH7</accession>
<reference evidence="4" key="1">
    <citation type="journal article" date="2019" name="Int. J. Syst. Evol. Microbiol.">
        <title>The Global Catalogue of Microorganisms (GCM) 10K type strain sequencing project: providing services to taxonomists for standard genome sequencing and annotation.</title>
        <authorList>
            <consortium name="The Broad Institute Genomics Platform"/>
            <consortium name="The Broad Institute Genome Sequencing Center for Infectious Disease"/>
            <person name="Wu L."/>
            <person name="Ma J."/>
        </authorList>
    </citation>
    <scope>NUCLEOTIDE SEQUENCE [LARGE SCALE GENOMIC DNA]</scope>
    <source>
        <strain evidence="4">CCM 9110</strain>
    </source>
</reference>
<dbReference type="EMBL" id="JBHTOA010000023">
    <property type="protein sequence ID" value="MFD1398716.1"/>
    <property type="molecule type" value="Genomic_DNA"/>
</dbReference>
<organism evidence="3 4">
    <name type="scientific">Lacticaseibacillus suilingensis</name>
    <dbReference type="NCBI Taxonomy" id="2799577"/>
    <lineage>
        <taxon>Bacteria</taxon>
        <taxon>Bacillati</taxon>
        <taxon>Bacillota</taxon>
        <taxon>Bacilli</taxon>
        <taxon>Lactobacillales</taxon>
        <taxon>Lactobacillaceae</taxon>
        <taxon>Lacticaseibacillus</taxon>
    </lineage>
</organism>
<dbReference type="InterPro" id="IPR016979">
    <property type="entry name" value="DUF2129"/>
</dbReference>
<gene>
    <name evidence="3" type="ORF">ACFQ41_05295</name>
</gene>
<keyword evidence="1" id="KW-0963">Cytoplasm</keyword>